<dbReference type="InterPro" id="IPR011528">
    <property type="entry name" value="NERD"/>
</dbReference>
<evidence type="ECO:0000259" key="1">
    <source>
        <dbReference type="PROSITE" id="PS50965"/>
    </source>
</evidence>
<evidence type="ECO:0000313" key="2">
    <source>
        <dbReference type="EMBL" id="MBM7659167.1"/>
    </source>
</evidence>
<name>A0ABS2QBI3_9BACL</name>
<proteinExistence type="predicted"/>
<comment type="caution">
    <text evidence="2">The sequence shown here is derived from an EMBL/GenBank/DDBJ whole genome shotgun (WGS) entry which is preliminary data.</text>
</comment>
<keyword evidence="3" id="KW-1185">Reference proteome</keyword>
<evidence type="ECO:0000313" key="3">
    <source>
        <dbReference type="Proteomes" id="UP000823201"/>
    </source>
</evidence>
<accession>A0ABS2QBI3</accession>
<reference evidence="2 3" key="1">
    <citation type="submission" date="2021-01" db="EMBL/GenBank/DDBJ databases">
        <title>Genomic Encyclopedia of Type Strains, Phase IV (KMG-IV): sequencing the most valuable type-strain genomes for metagenomic binning, comparative biology and taxonomic classification.</title>
        <authorList>
            <person name="Goeker M."/>
        </authorList>
    </citation>
    <scope>NUCLEOTIDE SEQUENCE [LARGE SCALE GENOMIC DNA]</scope>
    <source>
        <strain evidence="2 3">DSM 100968</strain>
    </source>
</reference>
<sequence length="352" mass="40463">MIVKPQYVPFRLLADQALLDHLPRGIPEHATIEDDLARAQAGWRGEQELAFRLSMFPDESVRIFYDLGLSTLHNTFQIDAFLLTQRFAACLEAKNYSGTLTFLPDGQLIRTLGNRREGLRNPLIQVQRHVSLLTHWIAARQFPKLAVKPRVAIANNATMIENPSHLQNVATCVTHAEQIPSHISRLIQELPQQLTSEKLLQIEQQLLAAHADSVPNVFAQFKIDPQTVRRGVRCPRCKGYTMKRAFATWHCVQCGATDRTAHIPMILDYFLLFGPTMTNEQCRWFLKVEDRKLIRNLLIKMNFNPVGKGTGQGLYYERPAHKIYHDYYVSNKNRNEPWNHKYPVITSSIRKS</sequence>
<protein>
    <recommendedName>
        <fullName evidence="1">NERD domain-containing protein</fullName>
    </recommendedName>
</protein>
<dbReference type="EMBL" id="JAFBEV010000039">
    <property type="protein sequence ID" value="MBM7659167.1"/>
    <property type="molecule type" value="Genomic_DNA"/>
</dbReference>
<organism evidence="2 3">
    <name type="scientific">Sporolactobacillus spathodeae</name>
    <dbReference type="NCBI Taxonomy" id="1465502"/>
    <lineage>
        <taxon>Bacteria</taxon>
        <taxon>Bacillati</taxon>
        <taxon>Bacillota</taxon>
        <taxon>Bacilli</taxon>
        <taxon>Bacillales</taxon>
        <taxon>Sporolactobacillaceae</taxon>
        <taxon>Sporolactobacillus</taxon>
    </lineage>
</organism>
<dbReference type="Pfam" id="PF08378">
    <property type="entry name" value="NERD"/>
    <property type="match status" value="1"/>
</dbReference>
<feature type="domain" description="NERD" evidence="1">
    <location>
        <begin position="41"/>
        <end position="156"/>
    </location>
</feature>
<dbReference type="Proteomes" id="UP000823201">
    <property type="component" value="Unassembled WGS sequence"/>
</dbReference>
<gene>
    <name evidence="2" type="ORF">JOC27_002672</name>
</gene>
<dbReference type="PROSITE" id="PS50965">
    <property type="entry name" value="NERD"/>
    <property type="match status" value="1"/>
</dbReference>